<dbReference type="Pfam" id="PF00294">
    <property type="entry name" value="PfkB"/>
    <property type="match status" value="1"/>
</dbReference>
<dbReference type="Gene3D" id="3.40.50.450">
    <property type="match status" value="1"/>
</dbReference>
<organism evidence="2 3">
    <name type="scientific">Paraburkholderia caledonica</name>
    <dbReference type="NCBI Taxonomy" id="134536"/>
    <lineage>
        <taxon>Bacteria</taxon>
        <taxon>Pseudomonadati</taxon>
        <taxon>Pseudomonadota</taxon>
        <taxon>Betaproteobacteria</taxon>
        <taxon>Burkholderiales</taxon>
        <taxon>Burkholderiaceae</taxon>
        <taxon>Paraburkholderia</taxon>
    </lineage>
</organism>
<evidence type="ECO:0000259" key="1">
    <source>
        <dbReference type="Pfam" id="PF00294"/>
    </source>
</evidence>
<reference evidence="2" key="1">
    <citation type="submission" date="2023-07" db="EMBL/GenBank/DDBJ databases">
        <title>Sorghum-associated microbial communities from plants grown in Nebraska, USA.</title>
        <authorList>
            <person name="Schachtman D."/>
        </authorList>
    </citation>
    <scope>NUCLEOTIDE SEQUENCE</scope>
    <source>
        <strain evidence="2">DS1061</strain>
    </source>
</reference>
<accession>A0AB73II26</accession>
<dbReference type="InterPro" id="IPR007710">
    <property type="entry name" value="Nucleoside_deoxyribTrfase"/>
</dbReference>
<proteinExistence type="predicted"/>
<dbReference type="Gene3D" id="3.40.1190.20">
    <property type="match status" value="1"/>
</dbReference>
<dbReference type="Pfam" id="PF05014">
    <property type="entry name" value="Nuc_deoxyrib_tr"/>
    <property type="match status" value="1"/>
</dbReference>
<dbReference type="AlphaFoldDB" id="A0AB73II26"/>
<sequence>MSALPSINIVGGAYEEQCLKPQWHEVFGSAGRAASAIAAFADPDLVTLHCYVDRLTEPVLAARCALEHSHLVSVPVERVSSFRYHHGLATPSIDAPTTRYEPIRLHASHIVRFGMLEGDAIVHGNQVVYDPQSAHTPPVFQANGSTASRLAVVLNQREALSMTGLAGASAEELAKAVLVSNQAEVVVIKLGPLGALTYDGSQYQLIPPYASDNVWKIGSGDIFVSHFTYRWMHEQRPVSECALLASQATSQYCDTGGFPTPATFGQSARPAITPSQRFLGGHRPVVYLAGPFFTLAQLWLIDQARANLQSFGLEVFSPYHDVGHGSADDVVELDLDGIRRSDIMFAVGDGLDTGTIFEIGYARARDMPVVVYCENESSENQKMMQGSGCIMCADYVSAIYRTLWTAISV</sequence>
<evidence type="ECO:0000313" key="2">
    <source>
        <dbReference type="EMBL" id="MDP9649678.1"/>
    </source>
</evidence>
<dbReference type="RefSeq" id="WP_392394958.1">
    <property type="nucleotide sequence ID" value="NZ_JAURTK010000006.1"/>
</dbReference>
<dbReference type="GO" id="GO:0003824">
    <property type="term" value="F:catalytic activity"/>
    <property type="evidence" value="ECO:0007669"/>
    <property type="project" value="UniProtKB-ARBA"/>
</dbReference>
<dbReference type="InterPro" id="IPR029056">
    <property type="entry name" value="Ribokinase-like"/>
</dbReference>
<dbReference type="InterPro" id="IPR011611">
    <property type="entry name" value="PfkB_dom"/>
</dbReference>
<evidence type="ECO:0000313" key="3">
    <source>
        <dbReference type="Proteomes" id="UP001229486"/>
    </source>
</evidence>
<name>A0AB73II26_9BURK</name>
<feature type="domain" description="Carbohydrate kinase PfkB" evidence="1">
    <location>
        <begin position="152"/>
        <end position="253"/>
    </location>
</feature>
<gene>
    <name evidence="2" type="ORF">J2793_005145</name>
</gene>
<dbReference type="SUPFAM" id="SSF53613">
    <property type="entry name" value="Ribokinase-like"/>
    <property type="match status" value="1"/>
</dbReference>
<dbReference type="SUPFAM" id="SSF52309">
    <property type="entry name" value="N-(deoxy)ribosyltransferase-like"/>
    <property type="match status" value="1"/>
</dbReference>
<dbReference type="EMBL" id="JAURTK010000006">
    <property type="protein sequence ID" value="MDP9649678.1"/>
    <property type="molecule type" value="Genomic_DNA"/>
</dbReference>
<comment type="caution">
    <text evidence="2">The sequence shown here is derived from an EMBL/GenBank/DDBJ whole genome shotgun (WGS) entry which is preliminary data.</text>
</comment>
<dbReference type="Proteomes" id="UP001229486">
    <property type="component" value="Unassembled WGS sequence"/>
</dbReference>
<protein>
    <recommendedName>
        <fullName evidence="1">Carbohydrate kinase PfkB domain-containing protein</fullName>
    </recommendedName>
</protein>